<evidence type="ECO:0000256" key="3">
    <source>
        <dbReference type="PROSITE-ProRule" id="PRU00175"/>
    </source>
</evidence>
<dbReference type="Gene3D" id="3.30.40.10">
    <property type="entry name" value="Zinc/RING finger domain, C3HC4 (zinc finger)"/>
    <property type="match status" value="1"/>
</dbReference>
<reference evidence="6" key="1">
    <citation type="submission" date="2022-11" db="UniProtKB">
        <authorList>
            <consortium name="WormBaseParasite"/>
        </authorList>
    </citation>
    <scope>IDENTIFICATION</scope>
</reference>
<dbReference type="PANTHER" id="PTHR47355:SF1">
    <property type="entry name" value="E3 UBIQUITIN-PROTEIN LIGASE SPL2"/>
    <property type="match status" value="1"/>
</dbReference>
<dbReference type="GO" id="GO:0004842">
    <property type="term" value="F:ubiquitin-protein transferase activity"/>
    <property type="evidence" value="ECO:0007669"/>
    <property type="project" value="InterPro"/>
</dbReference>
<evidence type="ECO:0000259" key="4">
    <source>
        <dbReference type="PROSITE" id="PS50089"/>
    </source>
</evidence>
<evidence type="ECO:0000313" key="6">
    <source>
        <dbReference type="WBParaSite" id="Gr19_v10_g9339.t1"/>
    </source>
</evidence>
<keyword evidence="1 3" id="KW-0479">Metal-binding</keyword>
<organism evidence="5 6">
    <name type="scientific">Globodera rostochiensis</name>
    <name type="common">Golden nematode worm</name>
    <name type="synonym">Heterodera rostochiensis</name>
    <dbReference type="NCBI Taxonomy" id="31243"/>
    <lineage>
        <taxon>Eukaryota</taxon>
        <taxon>Metazoa</taxon>
        <taxon>Ecdysozoa</taxon>
        <taxon>Nematoda</taxon>
        <taxon>Chromadorea</taxon>
        <taxon>Rhabditida</taxon>
        <taxon>Tylenchina</taxon>
        <taxon>Tylenchomorpha</taxon>
        <taxon>Tylenchoidea</taxon>
        <taxon>Heteroderidae</taxon>
        <taxon>Heteroderinae</taxon>
        <taxon>Globodera</taxon>
    </lineage>
</organism>
<evidence type="ECO:0000256" key="1">
    <source>
        <dbReference type="ARBA" id="ARBA00022771"/>
    </source>
</evidence>
<dbReference type="AlphaFoldDB" id="A0A914IF52"/>
<dbReference type="Proteomes" id="UP000887572">
    <property type="component" value="Unplaced"/>
</dbReference>
<name>A0A914IF52_GLORO</name>
<dbReference type="InterPro" id="IPR013083">
    <property type="entry name" value="Znf_RING/FYVE/PHD"/>
</dbReference>
<sequence>MFHVVKVIPPGKYRVIIWDHLITRNDLSVGSAVEEAFPCDIDEIFERRSNPINESSNFEDFCAASQIYFKKNWEPVDSLCRFYKSQCMINYFGSTDRWKISLNNILNQWLSHPLNWEISDKDNFFLLGSFRCLIDVAKKNESHGTRMSSRDAELLSIFLNFLAESNRKQWLWKGLRLADNRIVPMISEFCQIECQLMINIDDKLNNLMACVKFCSQWQDVRDEASKLVQPTVIIETFRRWIYLSSPISLDEQQILYYWIELFAVRTANIDDHWWKWSPFEMDVFREIGNLFVDAKEVFALTFDKIKRFGGIKELLNMICENIKDFSQPNTVYRTTQPFTEQWRSSNCFYGKFRYVPPRHRTSDNLSSMKCVICMTGKRYFAFDPCGHLCVCEECANVVENSAEPNCPICRRRIIKKLRIFHP</sequence>
<evidence type="ECO:0000313" key="5">
    <source>
        <dbReference type="Proteomes" id="UP000887572"/>
    </source>
</evidence>
<dbReference type="SUPFAM" id="SSF57850">
    <property type="entry name" value="RING/U-box"/>
    <property type="match status" value="1"/>
</dbReference>
<dbReference type="InterPro" id="IPR044247">
    <property type="entry name" value="SPL2-like"/>
</dbReference>
<dbReference type="PANTHER" id="PTHR47355">
    <property type="entry name" value="E3 UBIQUITIN-PROTEIN LIGASE SPL2"/>
    <property type="match status" value="1"/>
</dbReference>
<keyword evidence="2" id="KW-0862">Zinc</keyword>
<accession>A0A914IF52</accession>
<dbReference type="WBParaSite" id="Gr19_v10_g9339.t1">
    <property type="protein sequence ID" value="Gr19_v10_g9339.t1"/>
    <property type="gene ID" value="Gr19_v10_g9339"/>
</dbReference>
<dbReference type="SMART" id="SM00184">
    <property type="entry name" value="RING"/>
    <property type="match status" value="1"/>
</dbReference>
<proteinExistence type="predicted"/>
<keyword evidence="1 3" id="KW-0863">Zinc-finger</keyword>
<dbReference type="GO" id="GO:0008270">
    <property type="term" value="F:zinc ion binding"/>
    <property type="evidence" value="ECO:0007669"/>
    <property type="project" value="UniProtKB-KW"/>
</dbReference>
<keyword evidence="5" id="KW-1185">Reference proteome</keyword>
<feature type="domain" description="RING-type" evidence="4">
    <location>
        <begin position="370"/>
        <end position="410"/>
    </location>
</feature>
<evidence type="ECO:0000256" key="2">
    <source>
        <dbReference type="ARBA" id="ARBA00022833"/>
    </source>
</evidence>
<dbReference type="InterPro" id="IPR001841">
    <property type="entry name" value="Znf_RING"/>
</dbReference>
<protein>
    <submittedName>
        <fullName evidence="6">RING-type domain-containing protein</fullName>
    </submittedName>
</protein>
<dbReference type="PROSITE" id="PS50089">
    <property type="entry name" value="ZF_RING_2"/>
    <property type="match status" value="1"/>
</dbReference>
<dbReference type="Pfam" id="PF13920">
    <property type="entry name" value="zf-C3HC4_3"/>
    <property type="match status" value="1"/>
</dbReference>